<dbReference type="EMBL" id="JAKLMC020000049">
    <property type="protein sequence ID" value="KAK5948317.1"/>
    <property type="molecule type" value="Genomic_DNA"/>
</dbReference>
<feature type="signal peptide" evidence="2">
    <location>
        <begin position="1"/>
        <end position="19"/>
    </location>
</feature>
<reference evidence="3 4" key="1">
    <citation type="submission" date="2022-12" db="EMBL/GenBank/DDBJ databases">
        <title>Genomic features and morphological characterization of a novel Knufia sp. strain isolated from spacecraft assembly facility.</title>
        <authorList>
            <person name="Teixeira M."/>
            <person name="Chander A.M."/>
            <person name="Stajich J.E."/>
            <person name="Venkateswaran K."/>
        </authorList>
    </citation>
    <scope>NUCLEOTIDE SEQUENCE [LARGE SCALE GENOMIC DNA]</scope>
    <source>
        <strain evidence="3 4">FJI-L2-BK-P2</strain>
    </source>
</reference>
<protein>
    <submittedName>
        <fullName evidence="3">Uncharacterized protein</fullName>
    </submittedName>
</protein>
<keyword evidence="4" id="KW-1185">Reference proteome</keyword>
<keyword evidence="2" id="KW-0732">Signal</keyword>
<evidence type="ECO:0000313" key="4">
    <source>
        <dbReference type="Proteomes" id="UP001316803"/>
    </source>
</evidence>
<feature type="chain" id="PRO_5042850731" evidence="2">
    <location>
        <begin position="20"/>
        <end position="191"/>
    </location>
</feature>
<name>A0AAN8I179_9EURO</name>
<feature type="compositionally biased region" description="Gly residues" evidence="1">
    <location>
        <begin position="36"/>
        <end position="50"/>
    </location>
</feature>
<sequence length="191" mass="20620">MKFTTILAAALPVFAAASALPGGQGEQGGEKPEGMGQWGGGQGAGAGQGPPAGQCPPPGAQADHEHGQGHQQREIEARAAEYDYMMEECKEYYTGCEQVVVVPKGQQKGVCIESLFPTETMGVMHLLDIQTICTYFEKPGCGGDSRGPWNNQDKEYSFDAYEDGFFKWHPKSYSCEIAKFGSVRAPVDELF</sequence>
<dbReference type="AlphaFoldDB" id="A0AAN8I179"/>
<feature type="compositionally biased region" description="Basic and acidic residues" evidence="1">
    <location>
        <begin position="62"/>
        <end position="73"/>
    </location>
</feature>
<evidence type="ECO:0000313" key="3">
    <source>
        <dbReference type="EMBL" id="KAK5948317.1"/>
    </source>
</evidence>
<dbReference type="Proteomes" id="UP001316803">
    <property type="component" value="Unassembled WGS sequence"/>
</dbReference>
<feature type="region of interest" description="Disordered" evidence="1">
    <location>
        <begin position="21"/>
        <end position="73"/>
    </location>
</feature>
<proteinExistence type="predicted"/>
<evidence type="ECO:0000256" key="2">
    <source>
        <dbReference type="SAM" id="SignalP"/>
    </source>
</evidence>
<evidence type="ECO:0000256" key="1">
    <source>
        <dbReference type="SAM" id="MobiDB-lite"/>
    </source>
</evidence>
<accession>A0AAN8I179</accession>
<organism evidence="3 4">
    <name type="scientific">Knufia fluminis</name>
    <dbReference type="NCBI Taxonomy" id="191047"/>
    <lineage>
        <taxon>Eukaryota</taxon>
        <taxon>Fungi</taxon>
        <taxon>Dikarya</taxon>
        <taxon>Ascomycota</taxon>
        <taxon>Pezizomycotina</taxon>
        <taxon>Eurotiomycetes</taxon>
        <taxon>Chaetothyriomycetidae</taxon>
        <taxon>Chaetothyriales</taxon>
        <taxon>Trichomeriaceae</taxon>
        <taxon>Knufia</taxon>
    </lineage>
</organism>
<gene>
    <name evidence="3" type="ORF">OHC33_010627</name>
</gene>
<comment type="caution">
    <text evidence="3">The sequence shown here is derived from an EMBL/GenBank/DDBJ whole genome shotgun (WGS) entry which is preliminary data.</text>
</comment>